<evidence type="ECO:0000313" key="10">
    <source>
        <dbReference type="EMBL" id="OIR16682.1"/>
    </source>
</evidence>
<gene>
    <name evidence="6" type="primary">tiaS</name>
    <name evidence="10" type="ORF">BEU04_01365</name>
</gene>
<dbReference type="Pfam" id="PF08489">
    <property type="entry name" value="TiaS_FLD"/>
    <property type="match status" value="1"/>
</dbReference>
<dbReference type="Pfam" id="PF22641">
    <property type="entry name" value="TiaS_TCKD"/>
    <property type="match status" value="1"/>
</dbReference>
<evidence type="ECO:0000256" key="5">
    <source>
        <dbReference type="ARBA" id="ARBA00022840"/>
    </source>
</evidence>
<evidence type="ECO:0000256" key="1">
    <source>
        <dbReference type="ARBA" id="ARBA00022490"/>
    </source>
</evidence>
<keyword evidence="4 6" id="KW-0547">Nucleotide-binding</keyword>
<keyword evidence="1 6" id="KW-0963">Cytoplasm</keyword>
<dbReference type="InterPro" id="IPR024913">
    <property type="entry name" value="tRNA_Ile2__agm2C_synt"/>
</dbReference>
<evidence type="ECO:0000259" key="9">
    <source>
        <dbReference type="Pfam" id="PF23783"/>
    </source>
</evidence>
<keyword evidence="5 6" id="KW-0067">ATP-binding</keyword>
<dbReference type="Proteomes" id="UP000183815">
    <property type="component" value="Unassembled WGS sequence"/>
</dbReference>
<dbReference type="GO" id="GO:0005737">
    <property type="term" value="C:cytoplasm"/>
    <property type="evidence" value="ECO:0007669"/>
    <property type="project" value="UniProtKB-SubCell"/>
</dbReference>
<proteinExistence type="inferred from homology"/>
<comment type="similarity">
    <text evidence="6">Belongs to the TiaS family.</text>
</comment>
<feature type="domain" description="TiaS C-terminal zinc ribbon" evidence="9">
    <location>
        <begin position="339"/>
        <end position="370"/>
    </location>
</feature>
<dbReference type="InterPro" id="IPR013696">
    <property type="entry name" value="TiaS_FLD"/>
</dbReference>
<dbReference type="GO" id="GO:0016879">
    <property type="term" value="F:ligase activity, forming carbon-nitrogen bonds"/>
    <property type="evidence" value="ECO:0007669"/>
    <property type="project" value="UniProtKB-UniRule"/>
</dbReference>
<evidence type="ECO:0000259" key="8">
    <source>
        <dbReference type="Pfam" id="PF22641"/>
    </source>
</evidence>
<dbReference type="CDD" id="cd04482">
    <property type="entry name" value="RPA2_OBF_like"/>
    <property type="match status" value="1"/>
</dbReference>
<evidence type="ECO:0000256" key="2">
    <source>
        <dbReference type="ARBA" id="ARBA00022598"/>
    </source>
</evidence>
<keyword evidence="2 6" id="KW-0436">Ligase</keyword>
<feature type="domain" description="TiaS FLD" evidence="7">
    <location>
        <begin position="130"/>
        <end position="241"/>
    </location>
</feature>
<evidence type="ECO:0000256" key="6">
    <source>
        <dbReference type="HAMAP-Rule" id="MF_01892"/>
    </source>
</evidence>
<dbReference type="GO" id="GO:0005524">
    <property type="term" value="F:ATP binding"/>
    <property type="evidence" value="ECO:0007669"/>
    <property type="project" value="UniProtKB-KW"/>
</dbReference>
<evidence type="ECO:0000313" key="11">
    <source>
        <dbReference type="Proteomes" id="UP000183815"/>
    </source>
</evidence>
<name>A0A1J5T735_9ARCH</name>
<accession>A0A1J5T735</accession>
<dbReference type="InterPro" id="IPR055394">
    <property type="entry name" value="Zn_ribbon_TiaS"/>
</dbReference>
<keyword evidence="3 6" id="KW-0819">tRNA processing</keyword>
<dbReference type="EMBL" id="MIYU01000012">
    <property type="protein sequence ID" value="OIR16682.1"/>
    <property type="molecule type" value="Genomic_DNA"/>
</dbReference>
<sequence length="402" mass="44675">MRIGIDDTDSLEGGCTTYLSSKVIEELPELSLIGEPRLVRLNPNVPWKTRGNGAIALSFKSDSSITDEELLNRILTIVKSDSHPSSQPGVVISRKKLPTELYWKGVRSILSKDKIMPFIEKTTFKGLRGGRGLIGAACAIAWDFKKSDTTYELLAYRKKNKWGTSRNISKDTVNTVSRLDGVFSCMDDDGKISMVPHSPCPVLWGLRGTNSDSLLNGLKYLGPEKAEKSLLFLTNQGSDDHLQETSLSEIEDGICVKLRGKVYSTPYSIQGGHRFFDLIDNNKTITCAAYEPSGDFRIKVDKLVQGDDIVVCGSLSQGTLNLEKFRVLRFENRYVKPPNPLCTKCQARTHSVGKDAGYKCRICSTKISKPPYKSVLPELDTCWYEPPSSARRHLSKPVALMD</sequence>
<comment type="function">
    <text evidence="6">ATP-dependent agmatine transferase that catalyzes the formation of 2-agmatinylcytidine (agm2C) at the wobble position (C34) of tRNA(Ile2), converting the codon specificity from AUG to AUA.</text>
</comment>
<dbReference type="Pfam" id="PF23783">
    <property type="entry name" value="Zn_ribbon_TiaS"/>
    <property type="match status" value="1"/>
</dbReference>
<dbReference type="GO" id="GO:0002101">
    <property type="term" value="P:tRNA wobble cytosine modification"/>
    <property type="evidence" value="ECO:0007669"/>
    <property type="project" value="UniProtKB-UniRule"/>
</dbReference>
<evidence type="ECO:0000256" key="4">
    <source>
        <dbReference type="ARBA" id="ARBA00022741"/>
    </source>
</evidence>
<protein>
    <recommendedName>
        <fullName evidence="6">tRNA(Ile2) 2-agmatinylcytidine synthetase TiaS</fullName>
        <shortName evidence="6">tRNA(Ile2)-agm2C synthetase</shortName>
        <ecNumber evidence="6">6.3.4.22</ecNumber>
    </recommendedName>
    <alternativeName>
        <fullName evidence="6">tRNA(Ile2) agmatidine synthetase</fullName>
    </alternativeName>
</protein>
<dbReference type="AlphaFoldDB" id="A0A1J5T735"/>
<comment type="subcellular location">
    <subcellularLocation>
        <location evidence="6">Cytoplasm</location>
    </subcellularLocation>
</comment>
<dbReference type="Gene3D" id="2.40.50.1010">
    <property type="match status" value="1"/>
</dbReference>
<dbReference type="PANTHER" id="PTHR40705:SF2">
    <property type="entry name" value="DUF1743 DOMAIN-CONTAINING PROTEIN"/>
    <property type="match status" value="1"/>
</dbReference>
<dbReference type="EC" id="6.3.4.22" evidence="6"/>
<dbReference type="Gene3D" id="3.90.600.20">
    <property type="match status" value="1"/>
</dbReference>
<reference evidence="10 11" key="1">
    <citation type="submission" date="2016-08" db="EMBL/GenBank/DDBJ databases">
        <title>New Insights into Marine Group III Euryarchaeota, from dark to light.</title>
        <authorList>
            <person name="Haro-Moreno J.M."/>
            <person name="Rodriguez-Valera F."/>
            <person name="Lopez-Garcia P."/>
            <person name="Moreira D."/>
            <person name="Martin-Cuadrado A.B."/>
        </authorList>
    </citation>
    <scope>NUCLEOTIDE SEQUENCE [LARGE SCALE GENOMIC DNA]</scope>
    <source>
        <strain evidence="10">CG-Bathy1</strain>
    </source>
</reference>
<dbReference type="PANTHER" id="PTHR40705">
    <property type="entry name" value="TRNA(ILE2) 2-AGMATINYLCYTIDINE SYNTHETASE TIAS"/>
    <property type="match status" value="1"/>
</dbReference>
<dbReference type="InterPro" id="IPR053870">
    <property type="entry name" value="TiaS-like_TCKD"/>
</dbReference>
<evidence type="ECO:0000256" key="3">
    <source>
        <dbReference type="ARBA" id="ARBA00022694"/>
    </source>
</evidence>
<dbReference type="Gene3D" id="3.30.70.2200">
    <property type="match status" value="1"/>
</dbReference>
<dbReference type="HAMAP" id="MF_01892">
    <property type="entry name" value="tRNA_Ile2_agm2C_synt"/>
    <property type="match status" value="1"/>
</dbReference>
<comment type="caution">
    <text evidence="10">The sequence shown here is derived from an EMBL/GenBank/DDBJ whole genome shotgun (WGS) entry which is preliminary data.</text>
</comment>
<evidence type="ECO:0000259" key="7">
    <source>
        <dbReference type="Pfam" id="PF08489"/>
    </source>
</evidence>
<organism evidence="10 11">
    <name type="scientific">Marine Group III euryarchaeote CG-Bathy1</name>
    <dbReference type="NCBI Taxonomy" id="1889001"/>
    <lineage>
        <taxon>Archaea</taxon>
        <taxon>Methanobacteriati</taxon>
        <taxon>Thermoplasmatota</taxon>
        <taxon>Thermoplasmata</taxon>
        <taxon>Candidatus Thermoprofundales</taxon>
    </lineage>
</organism>
<comment type="catalytic activity">
    <reaction evidence="6">
        <text>cytidine(34) in tRNA(Ile2) + agmatine + ATP + H2O = 2-agmatinylcytidine(34) in tRNA(Ile2) + AMP + 2 phosphate + 2 H(+)</text>
        <dbReference type="Rhea" id="RHEA:43608"/>
        <dbReference type="Rhea" id="RHEA-COMP:10625"/>
        <dbReference type="Rhea" id="RHEA-COMP:10626"/>
        <dbReference type="ChEBI" id="CHEBI:15377"/>
        <dbReference type="ChEBI" id="CHEBI:15378"/>
        <dbReference type="ChEBI" id="CHEBI:30616"/>
        <dbReference type="ChEBI" id="CHEBI:43474"/>
        <dbReference type="ChEBI" id="CHEBI:58145"/>
        <dbReference type="ChEBI" id="CHEBI:82748"/>
        <dbReference type="ChEBI" id="CHEBI:83545"/>
        <dbReference type="ChEBI" id="CHEBI:456215"/>
        <dbReference type="EC" id="6.3.4.22"/>
    </reaction>
</comment>
<feature type="domain" description="TiaS-like TCKD" evidence="8">
    <location>
        <begin position="3"/>
        <end position="123"/>
    </location>
</feature>